<evidence type="ECO:0000313" key="11">
    <source>
        <dbReference type="EMBL" id="CAA09307.1"/>
    </source>
</evidence>
<evidence type="ECO:0000256" key="8">
    <source>
        <dbReference type="ARBA" id="ARBA00022833"/>
    </source>
</evidence>
<name>O92528_CLV</name>
<comment type="similarity">
    <text evidence="1">Belongs to the carlaviruses nucleic acid-binding protein family.</text>
</comment>
<organismHost>
    <name type="scientific">Dianthus caryophyllus</name>
    <name type="common">Carnation</name>
    <name type="synonym">Clove pink</name>
    <dbReference type="NCBI Taxonomy" id="3570"/>
</organismHost>
<dbReference type="EMBL" id="AJ010697">
    <property type="protein sequence ID" value="CAA09307.1"/>
    <property type="molecule type" value="Genomic_RNA"/>
</dbReference>
<dbReference type="Pfam" id="PF01623">
    <property type="entry name" value="Carla_C4"/>
    <property type="match status" value="1"/>
</dbReference>
<keyword evidence="12" id="KW-1185">Reference proteome</keyword>
<keyword evidence="4" id="KW-0945">Host-virus interaction</keyword>
<evidence type="ECO:0000256" key="2">
    <source>
        <dbReference type="ARBA" id="ARBA00017202"/>
    </source>
</evidence>
<evidence type="ECO:0000313" key="12">
    <source>
        <dbReference type="Proteomes" id="UP000243622"/>
    </source>
</evidence>
<evidence type="ECO:0000256" key="7">
    <source>
        <dbReference type="ARBA" id="ARBA00022771"/>
    </source>
</evidence>
<dbReference type="KEGG" id="vg:37619372"/>
<accession>O92528</accession>
<dbReference type="GO" id="GO:0008270">
    <property type="term" value="F:zinc ion binding"/>
    <property type="evidence" value="ECO:0007669"/>
    <property type="project" value="UniProtKB-KW"/>
</dbReference>
<keyword evidence="3" id="KW-0941">Suppressor of RNA silencing</keyword>
<evidence type="ECO:0000256" key="10">
    <source>
        <dbReference type="ARBA" id="ARBA00023280"/>
    </source>
</evidence>
<keyword evidence="8" id="KW-0862">Zinc</keyword>
<evidence type="ECO:0000256" key="5">
    <source>
        <dbReference type="ARBA" id="ARBA00022632"/>
    </source>
</evidence>
<dbReference type="GO" id="GO:0003677">
    <property type="term" value="F:DNA binding"/>
    <property type="evidence" value="ECO:0007669"/>
    <property type="project" value="UniProtKB-KW"/>
</dbReference>
<dbReference type="GO" id="GO:0052170">
    <property type="term" value="P:symbiont-mediated suppression of host innate immune response"/>
    <property type="evidence" value="ECO:0007669"/>
    <property type="project" value="UniProtKB-KW"/>
</dbReference>
<protein>
    <recommendedName>
        <fullName evidence="2">RNA silencing suppressor</fullName>
    </recommendedName>
</protein>
<evidence type="ECO:0000256" key="1">
    <source>
        <dbReference type="ARBA" id="ARBA00006158"/>
    </source>
</evidence>
<dbReference type="GeneID" id="37619372"/>
<keyword evidence="9" id="KW-0238">DNA-binding</keyword>
<reference evidence="11 12" key="1">
    <citation type="journal article" date="1991" name="Intervirology">
        <title>Nucleotide sequence of the 3'-terminal region of carnation latent virus.</title>
        <authorList>
            <person name="Meehan B.M."/>
            <person name="Mills P.R."/>
        </authorList>
    </citation>
    <scope>NUCLEOTIDE SEQUENCE [LARGE SCALE GENOMIC DNA]</scope>
</reference>
<dbReference type="RefSeq" id="YP_009508096.1">
    <property type="nucleotide sequence ID" value="NC_038865.1"/>
</dbReference>
<dbReference type="Proteomes" id="UP000243622">
    <property type="component" value="Segment"/>
</dbReference>
<keyword evidence="10" id="KW-0899">Viral immunoevasion</keyword>
<evidence type="ECO:0000256" key="3">
    <source>
        <dbReference type="ARBA" id="ARBA00022463"/>
    </source>
</evidence>
<keyword evidence="5" id="KW-1090">Inhibition of host innate immune response by virus</keyword>
<dbReference type="OrthoDB" id="28055at10239"/>
<evidence type="ECO:0000256" key="4">
    <source>
        <dbReference type="ARBA" id="ARBA00022581"/>
    </source>
</evidence>
<evidence type="ECO:0000256" key="6">
    <source>
        <dbReference type="ARBA" id="ARBA00022723"/>
    </source>
</evidence>
<dbReference type="GO" id="GO:0006355">
    <property type="term" value="P:regulation of DNA-templated transcription"/>
    <property type="evidence" value="ECO:0007669"/>
    <property type="project" value="InterPro"/>
</dbReference>
<dbReference type="InterPro" id="IPR002568">
    <property type="entry name" value="Carla-bd"/>
</dbReference>
<keyword evidence="7" id="KW-0863">Zinc-finger</keyword>
<organism evidence="11 12">
    <name type="scientific">Carnation latent virus</name>
    <name type="common">CLV</name>
    <dbReference type="NCBI Taxonomy" id="12164"/>
    <lineage>
        <taxon>Viruses</taxon>
        <taxon>Riboviria</taxon>
        <taxon>Orthornavirae</taxon>
        <taxon>Kitrinoviricota</taxon>
        <taxon>Alsuviricetes</taxon>
        <taxon>Tymovirales</taxon>
        <taxon>Betaflexiviridae</taxon>
        <taxon>Quinvirinae</taxon>
        <taxon>Carlavirus</taxon>
        <taxon>Carlavirus latensdianthi</taxon>
    </lineage>
</organism>
<keyword evidence="6" id="KW-0479">Metal-binding</keyword>
<proteinExistence type="inferred from homology"/>
<evidence type="ECO:0000256" key="9">
    <source>
        <dbReference type="ARBA" id="ARBA00023125"/>
    </source>
</evidence>
<sequence>MRERKLRKTLEDLFKRFASGQHGHSDCVNIIIAKIKSGQPGESKYAQATYELSQYARCPRCARVSPGFYFTTRCDGKTCSLVYQPDADLLEFIGIDLCVRSK</sequence>